<dbReference type="PANTHER" id="PTHR33169">
    <property type="entry name" value="PADR-FAMILY TRANSCRIPTIONAL REGULATOR"/>
    <property type="match status" value="1"/>
</dbReference>
<dbReference type="Proteomes" id="UP000254924">
    <property type="component" value="Unassembled WGS sequence"/>
</dbReference>
<evidence type="ECO:0000313" key="3">
    <source>
        <dbReference type="Proteomes" id="UP000254924"/>
    </source>
</evidence>
<reference evidence="2 3" key="1">
    <citation type="submission" date="2018-06" db="EMBL/GenBank/DDBJ databases">
        <authorList>
            <consortium name="Pathogen Informatics"/>
            <person name="Doyle S."/>
        </authorList>
    </citation>
    <scope>NUCLEOTIDE SEQUENCE [LARGE SCALE GENOMIC DNA]</scope>
    <source>
        <strain evidence="2 3">NCTC12224</strain>
    </source>
</reference>
<dbReference type="InterPro" id="IPR052509">
    <property type="entry name" value="Metal_resp_DNA-bind_regulator"/>
</dbReference>
<organism evidence="2 3">
    <name type="scientific">Streptococcus hyointestinalis</name>
    <dbReference type="NCBI Taxonomy" id="1337"/>
    <lineage>
        <taxon>Bacteria</taxon>
        <taxon>Bacillati</taxon>
        <taxon>Bacillota</taxon>
        <taxon>Bacilli</taxon>
        <taxon>Lactobacillales</taxon>
        <taxon>Streptococcaceae</taxon>
        <taxon>Streptococcus</taxon>
    </lineage>
</organism>
<dbReference type="SUPFAM" id="SSF46785">
    <property type="entry name" value="Winged helix' DNA-binding domain"/>
    <property type="match status" value="1"/>
</dbReference>
<dbReference type="InterPro" id="IPR036390">
    <property type="entry name" value="WH_DNA-bd_sf"/>
</dbReference>
<evidence type="ECO:0000259" key="1">
    <source>
        <dbReference type="Pfam" id="PF03551"/>
    </source>
</evidence>
<dbReference type="OrthoDB" id="9808017at2"/>
<keyword evidence="3" id="KW-1185">Reference proteome</keyword>
<name>A0A380KEQ6_9STRE</name>
<dbReference type="InterPro" id="IPR005149">
    <property type="entry name" value="Tscrpt_reg_PadR_N"/>
</dbReference>
<dbReference type="PANTHER" id="PTHR33169:SF14">
    <property type="entry name" value="TRANSCRIPTIONAL REGULATOR RV3488"/>
    <property type="match status" value="1"/>
</dbReference>
<dbReference type="GeneID" id="78357695"/>
<evidence type="ECO:0000313" key="2">
    <source>
        <dbReference type="EMBL" id="SUN63461.1"/>
    </source>
</evidence>
<proteinExistence type="predicted"/>
<dbReference type="InterPro" id="IPR036388">
    <property type="entry name" value="WH-like_DNA-bd_sf"/>
</dbReference>
<dbReference type="EMBL" id="UHFN01000007">
    <property type="protein sequence ID" value="SUN63461.1"/>
    <property type="molecule type" value="Genomic_DNA"/>
</dbReference>
<dbReference type="AlphaFoldDB" id="A0A380KEQ6"/>
<dbReference type="Gene3D" id="1.10.10.10">
    <property type="entry name" value="Winged helix-like DNA-binding domain superfamily/Winged helix DNA-binding domain"/>
    <property type="match status" value="1"/>
</dbReference>
<protein>
    <submittedName>
        <fullName evidence="2">Transcriptional regulator PadR-like family protein</fullName>
    </submittedName>
</protein>
<accession>A0A380KEQ6</accession>
<gene>
    <name evidence="2" type="ORF">NCTC12224_02460</name>
</gene>
<feature type="domain" description="Transcription regulator PadR N-terminal" evidence="1">
    <location>
        <begin position="15"/>
        <end position="83"/>
    </location>
</feature>
<dbReference type="RefSeq" id="WP_115271032.1">
    <property type="nucleotide sequence ID" value="NZ_JBNPNB010000115.1"/>
</dbReference>
<sequence length="109" mass="12705">MAHFPTSAVVIEFLILAIVDEQDSYGYEISRTIKLIADIKESSLYPILKRLEKAGFVTTYSQEHQGRKRKYYRITDSGKDELTFLKKEWQTYTETILGIIEGSIRHEKD</sequence>
<dbReference type="Pfam" id="PF03551">
    <property type="entry name" value="PadR"/>
    <property type="match status" value="1"/>
</dbReference>